<evidence type="ECO:0000313" key="1">
    <source>
        <dbReference type="EMBL" id="GAK66705.1"/>
    </source>
</evidence>
<keyword evidence="2" id="KW-1185">Reference proteome</keyword>
<name>A0A081CJ59_PSEA2</name>
<proteinExistence type="predicted"/>
<gene>
    <name evidence="1" type="ORF">PAN0_014d4928</name>
</gene>
<dbReference type="RefSeq" id="XP_014655120.1">
    <property type="nucleotide sequence ID" value="XM_014799634.1"/>
</dbReference>
<accession>A0A081CJ59</accession>
<dbReference type="OrthoDB" id="3351822at2759"/>
<dbReference type="EMBL" id="DF830081">
    <property type="protein sequence ID" value="GAK66705.1"/>
    <property type="molecule type" value="Genomic_DNA"/>
</dbReference>
<protein>
    <submittedName>
        <fullName evidence="1">Uncharacterized protein</fullName>
    </submittedName>
</protein>
<dbReference type="AlphaFoldDB" id="A0A081CJ59"/>
<reference evidence="2" key="1">
    <citation type="journal article" date="2014" name="Genome Announc.">
        <title>Draft Genome Sequence of the Yeast Pseudozyma antarctica Type Strain JCM10317, a Producer of the Glycolipid Biosurfactants, Mannosylerythritol Lipids.</title>
        <authorList>
            <person name="Saika A."/>
            <person name="Koike H."/>
            <person name="Hori T."/>
            <person name="Fukuoka T."/>
            <person name="Sato S."/>
            <person name="Habe H."/>
            <person name="Kitamoto D."/>
            <person name="Morita T."/>
        </authorList>
    </citation>
    <scope>NUCLEOTIDE SEQUENCE [LARGE SCALE GENOMIC DNA]</scope>
    <source>
        <strain evidence="2">JCM 10317</strain>
    </source>
</reference>
<sequence length="564" mass="63055">MELGELDPSPLEGVHKLPAELLCHIFRLAASTHIPTAHACAFVSKKVCRWTASDRWRTIVCTTLKQLDSLLKLVITGVDLDVSKLGPKPFTSLPSNQPGDFVRDLFIETDVEESSAWDTVAYIDRLDRLAQFNPLLLFPNVGYLALGNYEIGHLLRSPAFPLVRKLLVSYSNEDSLRQFFGELDGTYQPDRSSDDGHRALQSLHIVAIDRGNKLSGLPMPIQMLAGMRSGSISTDGYVSHFVDNISQEQRLVEPEDVLDEKPEDSEKWNTNVKIRFDTRKFAFRPCEITASRLKPFFEELTTVIGEASGADQPPRPVAETFSHTGPRHAAPHRGAGNHLAARLNSRDHITVSTPKREALASLGCGKFQKLHLCWDPLPDSKVTPAHESHGVVETDWPVERQDIWTNTAMHANEARAQQSRVQTSRTGRQPETRKDELTSRPGQKWVIPPGAASQDSASFKADMVDSIRTTLGWTRQEQELLSNTPLFSRDADLSNHFGSHERVDVLKRIVAAHLPPGTIDDPNEALAVRIVPPAERLRLGGYYVPFTKKQRVQWFLDNLDTDEA</sequence>
<dbReference type="GeneID" id="26305796"/>
<dbReference type="Proteomes" id="UP000053758">
    <property type="component" value="Unassembled WGS sequence"/>
</dbReference>
<dbReference type="HOGENOM" id="CLU_397494_0_0_1"/>
<evidence type="ECO:0000313" key="2">
    <source>
        <dbReference type="Proteomes" id="UP000053758"/>
    </source>
</evidence>
<organism evidence="1 2">
    <name type="scientific">Pseudozyma antarctica</name>
    <name type="common">Yeast</name>
    <name type="synonym">Candida antarctica</name>
    <dbReference type="NCBI Taxonomy" id="84753"/>
    <lineage>
        <taxon>Eukaryota</taxon>
        <taxon>Fungi</taxon>
        <taxon>Dikarya</taxon>
        <taxon>Basidiomycota</taxon>
        <taxon>Ustilaginomycotina</taxon>
        <taxon>Ustilaginomycetes</taxon>
        <taxon>Ustilaginales</taxon>
        <taxon>Ustilaginaceae</taxon>
        <taxon>Moesziomyces</taxon>
    </lineage>
</organism>